<keyword evidence="4" id="KW-1185">Reference proteome</keyword>
<dbReference type="RefSeq" id="WP_210896805.1">
    <property type="nucleotide sequence ID" value="NZ_CP071696.1"/>
</dbReference>
<evidence type="ECO:0000313" key="3">
    <source>
        <dbReference type="EMBL" id="QTX03825.1"/>
    </source>
</evidence>
<dbReference type="KEGG" id="aarc:G127AT_10895"/>
<feature type="transmembrane region" description="Helical" evidence="2">
    <location>
        <begin position="30"/>
        <end position="53"/>
    </location>
</feature>
<protein>
    <submittedName>
        <fullName evidence="3">Uncharacterized protein</fullName>
    </submittedName>
</protein>
<accession>A0A975FJU4</accession>
<sequence length="130" mass="12802">MSTPQQSEPAGVPASVPASGTAGAPKPGRVLALVGFALGVLGVLLNAVGSLVYAALLMQGYEQLAIAANVQSVLFAIATALGLIGLVLGIVALTRTGAPKGWPAAATVLGAVIVFDGIVVGLQSLVYVLL</sequence>
<evidence type="ECO:0000313" key="4">
    <source>
        <dbReference type="Proteomes" id="UP000671914"/>
    </source>
</evidence>
<keyword evidence="2" id="KW-1133">Transmembrane helix</keyword>
<dbReference type="EMBL" id="CP071696">
    <property type="protein sequence ID" value="QTX03825.1"/>
    <property type="molecule type" value="Genomic_DNA"/>
</dbReference>
<name>A0A975FJU4_9MICO</name>
<keyword evidence="2" id="KW-0812">Transmembrane</keyword>
<feature type="transmembrane region" description="Helical" evidence="2">
    <location>
        <begin position="73"/>
        <end position="93"/>
    </location>
</feature>
<keyword evidence="2" id="KW-0472">Membrane</keyword>
<gene>
    <name evidence="3" type="ORF">G127AT_10895</name>
</gene>
<evidence type="ECO:0000256" key="2">
    <source>
        <dbReference type="SAM" id="Phobius"/>
    </source>
</evidence>
<proteinExistence type="predicted"/>
<feature type="region of interest" description="Disordered" evidence="1">
    <location>
        <begin position="1"/>
        <end position="20"/>
    </location>
</feature>
<organism evidence="3 4">
    <name type="scientific">Agromyces archimandritae</name>
    <dbReference type="NCBI Taxonomy" id="2781962"/>
    <lineage>
        <taxon>Bacteria</taxon>
        <taxon>Bacillati</taxon>
        <taxon>Actinomycetota</taxon>
        <taxon>Actinomycetes</taxon>
        <taxon>Micrococcales</taxon>
        <taxon>Microbacteriaceae</taxon>
        <taxon>Agromyces</taxon>
    </lineage>
</organism>
<reference evidence="3" key="1">
    <citation type="submission" date="2021-03" db="EMBL/GenBank/DDBJ databases">
        <title>Agromyces archimandritus sp. nov., isolated from the cockroach Archimandrita tessellata.</title>
        <authorList>
            <person name="Guzman J."/>
            <person name="Ortuzar M."/>
            <person name="Poehlein A."/>
            <person name="Daniel R."/>
            <person name="Trujillo M."/>
            <person name="Vilcinskas A."/>
        </authorList>
    </citation>
    <scope>NUCLEOTIDE SEQUENCE</scope>
    <source>
        <strain evidence="3">G127AT</strain>
    </source>
</reference>
<evidence type="ECO:0000256" key="1">
    <source>
        <dbReference type="SAM" id="MobiDB-lite"/>
    </source>
</evidence>
<dbReference type="AlphaFoldDB" id="A0A975FJU4"/>
<feature type="transmembrane region" description="Helical" evidence="2">
    <location>
        <begin position="105"/>
        <end position="129"/>
    </location>
</feature>
<dbReference type="Proteomes" id="UP000671914">
    <property type="component" value="Chromosome"/>
</dbReference>